<dbReference type="PIRSF" id="PIRSF000463">
    <property type="entry name" value="GlgB"/>
    <property type="match status" value="1"/>
</dbReference>
<comment type="catalytic activity">
    <reaction evidence="1 10">
        <text>Transfers a segment of a (1-&gt;4)-alpha-D-glucan chain to a primary hydroxy group in a similar glucan chain.</text>
        <dbReference type="EC" id="2.4.1.18"/>
    </reaction>
</comment>
<dbReference type="EC" id="2.4.1.18" evidence="10"/>
<dbReference type="InterPro" id="IPR006048">
    <property type="entry name" value="A-amylase/branching_C"/>
</dbReference>
<accession>A0A2L1GML9</accession>
<dbReference type="Proteomes" id="UP000239867">
    <property type="component" value="Chromosome"/>
</dbReference>
<dbReference type="RefSeq" id="WP_104936220.1">
    <property type="nucleotide sequence ID" value="NZ_CP021255.1"/>
</dbReference>
<evidence type="ECO:0000256" key="7">
    <source>
        <dbReference type="ARBA" id="ARBA00022679"/>
    </source>
</evidence>
<dbReference type="GO" id="GO:0003844">
    <property type="term" value="F:1,4-alpha-glucan branching enzyme activity"/>
    <property type="evidence" value="ECO:0007669"/>
    <property type="project" value="UniProtKB-UniRule"/>
</dbReference>
<evidence type="ECO:0000256" key="3">
    <source>
        <dbReference type="ARBA" id="ARBA00004964"/>
    </source>
</evidence>
<feature type="domain" description="Glycosyl hydrolase family 13 catalytic" evidence="12">
    <location>
        <begin position="174"/>
        <end position="510"/>
    </location>
</feature>
<dbReference type="Gene3D" id="2.60.40.1180">
    <property type="entry name" value="Golgi alpha-mannosidase II"/>
    <property type="match status" value="1"/>
</dbReference>
<comment type="function">
    <text evidence="2 10">Catalyzes the formation of the alpha-1,6-glucosidic linkages in glycogen by scission of a 1,4-alpha-linked oligosaccharide from growing alpha-1,4-glucan chains and the subsequent attachment of the oligosaccharide to the alpha-1,6 position.</text>
</comment>
<dbReference type="InterPro" id="IPR037439">
    <property type="entry name" value="Branching_enzy"/>
</dbReference>
<dbReference type="Gene3D" id="3.20.20.80">
    <property type="entry name" value="Glycosidases"/>
    <property type="match status" value="1"/>
</dbReference>
<keyword evidence="5 10" id="KW-0321">Glycogen metabolism</keyword>
<dbReference type="GO" id="GO:0004553">
    <property type="term" value="F:hydrolase activity, hydrolyzing O-glycosyl compounds"/>
    <property type="evidence" value="ECO:0007669"/>
    <property type="project" value="InterPro"/>
</dbReference>
<dbReference type="SUPFAM" id="SSF51011">
    <property type="entry name" value="Glycosyl hydrolase domain"/>
    <property type="match status" value="1"/>
</dbReference>
<keyword evidence="7 10" id="KW-0808">Transferase</keyword>
<dbReference type="NCBIfam" id="NF003811">
    <property type="entry name" value="PRK05402.1"/>
    <property type="match status" value="1"/>
</dbReference>
<dbReference type="NCBIfam" id="TIGR01515">
    <property type="entry name" value="branching_enzym"/>
    <property type="match status" value="1"/>
</dbReference>
<dbReference type="InterPro" id="IPR013783">
    <property type="entry name" value="Ig-like_fold"/>
</dbReference>
<feature type="active site" description="Proton donor" evidence="10 11">
    <location>
        <position position="375"/>
    </location>
</feature>
<evidence type="ECO:0000256" key="2">
    <source>
        <dbReference type="ARBA" id="ARBA00002953"/>
    </source>
</evidence>
<dbReference type="CDD" id="cd02855">
    <property type="entry name" value="E_set_GBE_prok_N"/>
    <property type="match status" value="1"/>
</dbReference>
<organism evidence="13 14">
    <name type="scientific">Desulfobulbus oralis</name>
    <dbReference type="NCBI Taxonomy" id="1986146"/>
    <lineage>
        <taxon>Bacteria</taxon>
        <taxon>Pseudomonadati</taxon>
        <taxon>Thermodesulfobacteriota</taxon>
        <taxon>Desulfobulbia</taxon>
        <taxon>Desulfobulbales</taxon>
        <taxon>Desulfobulbaceae</taxon>
        <taxon>Desulfobulbus</taxon>
    </lineage>
</organism>
<dbReference type="InterPro" id="IPR017853">
    <property type="entry name" value="GH"/>
</dbReference>
<evidence type="ECO:0000256" key="11">
    <source>
        <dbReference type="PIRSR" id="PIRSR000463-1"/>
    </source>
</evidence>
<name>A0A2L1GML9_9BACT</name>
<dbReference type="AlphaFoldDB" id="A0A2L1GML9"/>
<dbReference type="SUPFAM" id="SSF81296">
    <property type="entry name" value="E set domains"/>
    <property type="match status" value="1"/>
</dbReference>
<dbReference type="NCBIfam" id="NF008967">
    <property type="entry name" value="PRK12313.1"/>
    <property type="match status" value="1"/>
</dbReference>
<proteinExistence type="inferred from homology"/>
<dbReference type="InterPro" id="IPR006407">
    <property type="entry name" value="GlgB"/>
</dbReference>
<keyword evidence="6 10" id="KW-0328">Glycosyltransferase</keyword>
<dbReference type="InterPro" id="IPR014756">
    <property type="entry name" value="Ig_E-set"/>
</dbReference>
<dbReference type="UniPathway" id="UPA00164"/>
<keyword evidence="8 10" id="KW-0320">Glycogen biosynthesis</keyword>
<dbReference type="SUPFAM" id="SSF51445">
    <property type="entry name" value="(Trans)glycosidases"/>
    <property type="match status" value="1"/>
</dbReference>
<dbReference type="FunFam" id="2.60.40.10:FF:000169">
    <property type="entry name" value="1,4-alpha-glucan branching enzyme GlgB"/>
    <property type="match status" value="1"/>
</dbReference>
<dbReference type="Gene3D" id="2.60.40.10">
    <property type="entry name" value="Immunoglobulins"/>
    <property type="match status" value="1"/>
</dbReference>
<evidence type="ECO:0000256" key="1">
    <source>
        <dbReference type="ARBA" id="ARBA00000826"/>
    </source>
</evidence>
<dbReference type="InterPro" id="IPR044143">
    <property type="entry name" value="GlgB_N_E_set_prok"/>
</dbReference>
<dbReference type="Pfam" id="PF00128">
    <property type="entry name" value="Alpha-amylase"/>
    <property type="match status" value="1"/>
</dbReference>
<gene>
    <name evidence="10" type="primary">glgB</name>
    <name evidence="13" type="ORF">CAY53_05135</name>
</gene>
<dbReference type="Pfam" id="PF02922">
    <property type="entry name" value="CBM_48"/>
    <property type="match status" value="1"/>
</dbReference>
<evidence type="ECO:0000256" key="5">
    <source>
        <dbReference type="ARBA" id="ARBA00022600"/>
    </source>
</evidence>
<keyword evidence="9 10" id="KW-0119">Carbohydrate metabolism</keyword>
<evidence type="ECO:0000259" key="12">
    <source>
        <dbReference type="SMART" id="SM00642"/>
    </source>
</evidence>
<dbReference type="FunFam" id="2.60.40.1180:FF:000002">
    <property type="entry name" value="1,4-alpha-glucan branching enzyme GlgB"/>
    <property type="match status" value="1"/>
</dbReference>
<evidence type="ECO:0000256" key="4">
    <source>
        <dbReference type="ARBA" id="ARBA00009000"/>
    </source>
</evidence>
<evidence type="ECO:0000313" key="14">
    <source>
        <dbReference type="Proteomes" id="UP000239867"/>
    </source>
</evidence>
<dbReference type="CDD" id="cd11322">
    <property type="entry name" value="AmyAc_Glg_BE"/>
    <property type="match status" value="1"/>
</dbReference>
<evidence type="ECO:0000256" key="6">
    <source>
        <dbReference type="ARBA" id="ARBA00022676"/>
    </source>
</evidence>
<dbReference type="HAMAP" id="MF_00685">
    <property type="entry name" value="GlgB"/>
    <property type="match status" value="1"/>
</dbReference>
<dbReference type="KEGG" id="deo:CAY53_05135"/>
<dbReference type="Pfam" id="PF02806">
    <property type="entry name" value="Alpha-amylase_C"/>
    <property type="match status" value="1"/>
</dbReference>
<dbReference type="GO" id="GO:0005978">
    <property type="term" value="P:glycogen biosynthetic process"/>
    <property type="evidence" value="ECO:0007669"/>
    <property type="project" value="UniProtKB-UniRule"/>
</dbReference>
<dbReference type="EMBL" id="CP021255">
    <property type="protein sequence ID" value="AVD70940.1"/>
    <property type="molecule type" value="Genomic_DNA"/>
</dbReference>
<dbReference type="InterPro" id="IPR004193">
    <property type="entry name" value="Glyco_hydro_13_N"/>
</dbReference>
<evidence type="ECO:0000256" key="8">
    <source>
        <dbReference type="ARBA" id="ARBA00023056"/>
    </source>
</evidence>
<evidence type="ECO:0000256" key="9">
    <source>
        <dbReference type="ARBA" id="ARBA00023277"/>
    </source>
</evidence>
<evidence type="ECO:0000256" key="10">
    <source>
        <dbReference type="HAMAP-Rule" id="MF_00685"/>
    </source>
</evidence>
<dbReference type="FunFam" id="3.20.20.80:FF:000003">
    <property type="entry name" value="1,4-alpha-glucan branching enzyme GlgB"/>
    <property type="match status" value="1"/>
</dbReference>
<dbReference type="SMART" id="SM00642">
    <property type="entry name" value="Aamy"/>
    <property type="match status" value="1"/>
</dbReference>
<dbReference type="OrthoDB" id="9800174at2"/>
<dbReference type="PANTHER" id="PTHR43651">
    <property type="entry name" value="1,4-ALPHA-GLUCAN-BRANCHING ENZYME"/>
    <property type="match status" value="1"/>
</dbReference>
<keyword evidence="14" id="KW-1185">Reference proteome</keyword>
<reference evidence="13 14" key="1">
    <citation type="journal article" date="2018" name="MBio">
        <title>Insights into the evolution of host association through the isolation and characterization of a novel human periodontal pathobiont, Desulfobulbus oralis.</title>
        <authorList>
            <person name="Cross K.L."/>
            <person name="Chirania P."/>
            <person name="Xiong W."/>
            <person name="Beall C.J."/>
            <person name="Elkins J.G."/>
            <person name="Giannone R.J."/>
            <person name="Griffen A.L."/>
            <person name="Guss A.M."/>
            <person name="Hettich R.L."/>
            <person name="Joshi S.S."/>
            <person name="Mokrzan E.M."/>
            <person name="Martin R.K."/>
            <person name="Zhulin I.B."/>
            <person name="Leys E.J."/>
            <person name="Podar M."/>
        </authorList>
    </citation>
    <scope>NUCLEOTIDE SEQUENCE [LARGE SCALE GENOMIC DNA]</scope>
    <source>
        <strain evidence="13 14">ORNL</strain>
    </source>
</reference>
<dbReference type="GO" id="GO:0043169">
    <property type="term" value="F:cation binding"/>
    <property type="evidence" value="ECO:0007669"/>
    <property type="project" value="InterPro"/>
</dbReference>
<dbReference type="GO" id="GO:0005829">
    <property type="term" value="C:cytosol"/>
    <property type="evidence" value="ECO:0007669"/>
    <property type="project" value="TreeGrafter"/>
</dbReference>
<protein>
    <recommendedName>
        <fullName evidence="10">1,4-alpha-glucan branching enzyme GlgB</fullName>
        <ecNumber evidence="10">2.4.1.18</ecNumber>
    </recommendedName>
    <alternativeName>
        <fullName evidence="10">1,4-alpha-D-glucan:1,4-alpha-D-glucan 6-glucosyl-transferase</fullName>
    </alternativeName>
    <alternativeName>
        <fullName evidence="10">Alpha-(1-&gt;4)-glucan branching enzyme</fullName>
    </alternativeName>
    <alternativeName>
        <fullName evidence="10">Glycogen branching enzyme</fullName>
        <shortName evidence="10">BE</shortName>
    </alternativeName>
</protein>
<dbReference type="PANTHER" id="PTHR43651:SF3">
    <property type="entry name" value="1,4-ALPHA-GLUCAN-BRANCHING ENZYME"/>
    <property type="match status" value="1"/>
</dbReference>
<comment type="subunit">
    <text evidence="10">Monomer.</text>
</comment>
<feature type="active site" description="Nucleophile" evidence="10 11">
    <location>
        <position position="322"/>
    </location>
</feature>
<dbReference type="InterPro" id="IPR013780">
    <property type="entry name" value="Glyco_hydro_b"/>
</dbReference>
<comment type="similarity">
    <text evidence="4 10">Belongs to the glycosyl hydrolase 13 family. GlgB subfamily.</text>
</comment>
<evidence type="ECO:0000313" key="13">
    <source>
        <dbReference type="EMBL" id="AVD70940.1"/>
    </source>
</evidence>
<dbReference type="InterPro" id="IPR006047">
    <property type="entry name" value="GH13_cat_dom"/>
</dbReference>
<sequence>MELKQYAPLPLDRDWLSSFDTYLIGEGTDERAYEKLGAHLVHMHDQDGVAFAVWAPNARQVSVIGDFNRWNQQSHAMQPSDSGIWTLFIPGLREFDVYKYCITTQSGQTQDKADPYGFAMEERPRTGSVIANLERYEWQDSEWMATRKQRQSLESPISIYEVHLGSWRKMADEKWGLRYLSYRELADQLIPYVLDMGYTHIEMLPIAEHPYEGSWGYQVLGFFAPTSRFGPPQDFMYFVDRCHQAGLGVILDWVPAHFPKDGAGLNNFDGTQLYAHANPLQGEHQDWGTMIFNYSRNEVRSFLISNALFWLDKYHLDGLRVDAVASMLYLDYSRREGQWIPNCYGGRENLAAISLLQKVNEVVHGVFPGILTIAEESTAWPMVSRPTTFGGLGFSLKWNMGWMHDTLGYMQADPIYRRYKHNQMTFGMLYAFHENFVLPLSHDEVVHGKGSLLNKMPGDEWQKFANLRVMYGYMWAYAGKKLLFMGNEFAQWQEWNHDAGLDWAALTGERHRGVQRLVRDLNRVYRDRAPLHEVDFNWTGFSWIEANDADNSVFSFVRYARDREDFIVVVCNFTPVVRSNYRIGVPRAAGYTELINSDLEIYGGGGVKNPEHIELIAEAWHNQECSIALTLPPLAALILQPLRP</sequence>
<comment type="pathway">
    <text evidence="3 10">Glycan biosynthesis; glycogen biosynthesis.</text>
</comment>